<sequence>MYFNRFILLLTTLITASLVFDKKYTERTDVNGQTTIISSLENTKIEKKVEESEKLYDENKFIASKLATTARLANHIFELVSIYGIARKLRRAPQIYVLDKKYEKLIEGMQKVMPGLINEFEIKHEKIVPKTAKNIEFNVKCCVFEDLGILRKNENASLIYSTGHFYQSYKYFDEFREEVLEMVAEKKDFGKLPVDGTKICIHIRRGDFLDGQHHSTQTNFTLAAYNFILETEKPTDPKIIIMGDDLKYEQSLFPKNSSNVFISNLSPSDDLIYAKYHCDITLITAPSSTFGWWISYFSKSQKVYYQDIRVTNDVNFKKGELEPLDFYPPNWNSLILTRSGGIQKT</sequence>
<protein>
    <recommendedName>
        <fullName evidence="6">L-Fucosyltransferase</fullName>
    </recommendedName>
</protein>
<evidence type="ECO:0000313" key="5">
    <source>
        <dbReference type="Proteomes" id="UP001152747"/>
    </source>
</evidence>
<dbReference type="CDD" id="cd11301">
    <property type="entry name" value="Fut1_Fut2_like"/>
    <property type="match status" value="1"/>
</dbReference>
<evidence type="ECO:0000256" key="1">
    <source>
        <dbReference type="ARBA" id="ARBA00022676"/>
    </source>
</evidence>
<evidence type="ECO:0000256" key="2">
    <source>
        <dbReference type="ARBA" id="ARBA00022679"/>
    </source>
</evidence>
<dbReference type="GO" id="GO:0008107">
    <property type="term" value="F:galactoside 2-alpha-L-fucosyltransferase activity"/>
    <property type="evidence" value="ECO:0007669"/>
    <property type="project" value="InterPro"/>
</dbReference>
<dbReference type="AlphaFoldDB" id="A0A9P1IGX6"/>
<dbReference type="GO" id="GO:0005975">
    <property type="term" value="P:carbohydrate metabolic process"/>
    <property type="evidence" value="ECO:0007669"/>
    <property type="project" value="InterPro"/>
</dbReference>
<keyword evidence="1" id="KW-0328">Glycosyltransferase</keyword>
<proteinExistence type="predicted"/>
<dbReference type="GO" id="GO:0016020">
    <property type="term" value="C:membrane"/>
    <property type="evidence" value="ECO:0007669"/>
    <property type="project" value="InterPro"/>
</dbReference>
<dbReference type="InterPro" id="IPR052501">
    <property type="entry name" value="Alpha-1-2_FucT"/>
</dbReference>
<dbReference type="Pfam" id="PF01531">
    <property type="entry name" value="Glyco_transf_11"/>
    <property type="match status" value="1"/>
</dbReference>
<feature type="signal peptide" evidence="3">
    <location>
        <begin position="1"/>
        <end position="16"/>
    </location>
</feature>
<evidence type="ECO:0000256" key="3">
    <source>
        <dbReference type="SAM" id="SignalP"/>
    </source>
</evidence>
<dbReference type="PANTHER" id="PTHR22898:SF3">
    <property type="entry name" value="ALPHA-1,2-FUCOSYLTRANSFERASE-RELATED"/>
    <property type="match status" value="1"/>
</dbReference>
<organism evidence="4 5">
    <name type="scientific">Caenorhabditis angaria</name>
    <dbReference type="NCBI Taxonomy" id="860376"/>
    <lineage>
        <taxon>Eukaryota</taxon>
        <taxon>Metazoa</taxon>
        <taxon>Ecdysozoa</taxon>
        <taxon>Nematoda</taxon>
        <taxon>Chromadorea</taxon>
        <taxon>Rhabditida</taxon>
        <taxon>Rhabditina</taxon>
        <taxon>Rhabditomorpha</taxon>
        <taxon>Rhabditoidea</taxon>
        <taxon>Rhabditidae</taxon>
        <taxon>Peloderinae</taxon>
        <taxon>Caenorhabditis</taxon>
    </lineage>
</organism>
<dbReference type="OrthoDB" id="5854901at2759"/>
<feature type="chain" id="PRO_5040429403" description="L-Fucosyltransferase" evidence="3">
    <location>
        <begin position="17"/>
        <end position="345"/>
    </location>
</feature>
<evidence type="ECO:0000313" key="4">
    <source>
        <dbReference type="EMBL" id="CAI5445139.1"/>
    </source>
</evidence>
<gene>
    <name evidence="4" type="ORF">CAMP_LOCUS7776</name>
</gene>
<comment type="caution">
    <text evidence="4">The sequence shown here is derived from an EMBL/GenBank/DDBJ whole genome shotgun (WGS) entry which is preliminary data.</text>
</comment>
<dbReference type="PANTHER" id="PTHR22898">
    <property type="entry name" value="UNCHARACTERIZED GLYCOSOL TRANSFERASE-RELATED"/>
    <property type="match status" value="1"/>
</dbReference>
<reference evidence="4" key="1">
    <citation type="submission" date="2022-11" db="EMBL/GenBank/DDBJ databases">
        <authorList>
            <person name="Kikuchi T."/>
        </authorList>
    </citation>
    <scope>NUCLEOTIDE SEQUENCE</scope>
    <source>
        <strain evidence="4">PS1010</strain>
    </source>
</reference>
<dbReference type="InterPro" id="IPR002516">
    <property type="entry name" value="Glyco_trans_11"/>
</dbReference>
<evidence type="ECO:0008006" key="6">
    <source>
        <dbReference type="Google" id="ProtNLM"/>
    </source>
</evidence>
<dbReference type="Proteomes" id="UP001152747">
    <property type="component" value="Unassembled WGS sequence"/>
</dbReference>
<keyword evidence="2" id="KW-0808">Transferase</keyword>
<dbReference type="EMBL" id="CANHGI010000003">
    <property type="protein sequence ID" value="CAI5445139.1"/>
    <property type="molecule type" value="Genomic_DNA"/>
</dbReference>
<keyword evidence="5" id="KW-1185">Reference proteome</keyword>
<accession>A0A9P1IGX6</accession>
<keyword evidence="3" id="KW-0732">Signal</keyword>
<name>A0A9P1IGX6_9PELO</name>